<evidence type="ECO:0000256" key="6">
    <source>
        <dbReference type="ARBA" id="ARBA00023242"/>
    </source>
</evidence>
<keyword evidence="5" id="KW-0862">Zinc</keyword>
<evidence type="ECO:0000256" key="1">
    <source>
        <dbReference type="ARBA" id="ARBA00004123"/>
    </source>
</evidence>
<feature type="domain" description="C2H2-type" evidence="9">
    <location>
        <begin position="106"/>
        <end position="133"/>
    </location>
</feature>
<feature type="domain" description="C2H2-type" evidence="9">
    <location>
        <begin position="52"/>
        <end position="75"/>
    </location>
</feature>
<dbReference type="InterPro" id="IPR013087">
    <property type="entry name" value="Znf_C2H2_type"/>
</dbReference>
<feature type="domain" description="C2H2-type" evidence="9">
    <location>
        <begin position="567"/>
        <end position="594"/>
    </location>
</feature>
<dbReference type="SMART" id="SM00355">
    <property type="entry name" value="ZnF_C2H2"/>
    <property type="match status" value="9"/>
</dbReference>
<dbReference type="SUPFAM" id="SSF57667">
    <property type="entry name" value="beta-beta-alpha zinc fingers"/>
    <property type="match status" value="5"/>
</dbReference>
<keyword evidence="2" id="KW-0479">Metal-binding</keyword>
<comment type="subcellular location">
    <subcellularLocation>
        <location evidence="1">Nucleus</location>
    </subcellularLocation>
</comment>
<dbReference type="GeneID" id="102804832"/>
<keyword evidence="10" id="KW-1185">Reference proteome</keyword>
<evidence type="ECO:0000256" key="2">
    <source>
        <dbReference type="ARBA" id="ARBA00022723"/>
    </source>
</evidence>
<protein>
    <submittedName>
        <fullName evidence="11">Ikaros family zinc finger protein-like</fullName>
    </submittedName>
</protein>
<proteinExistence type="predicted"/>
<feature type="region of interest" description="Disordered" evidence="8">
    <location>
        <begin position="210"/>
        <end position="229"/>
    </location>
</feature>
<dbReference type="Pfam" id="PF13912">
    <property type="entry name" value="zf-C2H2_6"/>
    <property type="match status" value="2"/>
</dbReference>
<evidence type="ECO:0000313" key="10">
    <source>
        <dbReference type="Proteomes" id="UP000694865"/>
    </source>
</evidence>
<evidence type="ECO:0000256" key="4">
    <source>
        <dbReference type="ARBA" id="ARBA00022771"/>
    </source>
</evidence>
<reference evidence="11" key="1">
    <citation type="submission" date="2025-08" db="UniProtKB">
        <authorList>
            <consortium name="RefSeq"/>
        </authorList>
    </citation>
    <scope>IDENTIFICATION</scope>
    <source>
        <tissue evidence="11">Testes</tissue>
    </source>
</reference>
<evidence type="ECO:0000256" key="7">
    <source>
        <dbReference type="PROSITE-ProRule" id="PRU00042"/>
    </source>
</evidence>
<evidence type="ECO:0000256" key="8">
    <source>
        <dbReference type="SAM" id="MobiDB-lite"/>
    </source>
</evidence>
<feature type="compositionally biased region" description="Polar residues" evidence="8">
    <location>
        <begin position="427"/>
        <end position="445"/>
    </location>
</feature>
<dbReference type="PANTHER" id="PTHR16515:SF49">
    <property type="entry name" value="GASTRULA ZINC FINGER PROTEIN XLCGF49.1-LIKE-RELATED"/>
    <property type="match status" value="1"/>
</dbReference>
<dbReference type="PANTHER" id="PTHR16515">
    <property type="entry name" value="PR DOMAIN ZINC FINGER PROTEIN"/>
    <property type="match status" value="1"/>
</dbReference>
<feature type="domain" description="C2H2-type" evidence="9">
    <location>
        <begin position="134"/>
        <end position="157"/>
    </location>
</feature>
<accession>A0ABM0MPC4</accession>
<keyword evidence="4 7" id="KW-0863">Zinc-finger</keyword>
<dbReference type="InterPro" id="IPR050331">
    <property type="entry name" value="Zinc_finger"/>
</dbReference>
<dbReference type="InterPro" id="IPR036236">
    <property type="entry name" value="Znf_C2H2_sf"/>
</dbReference>
<sequence length="621" mass="69465">MELDAQTVPVLGQSSSEEGQLEIFSCDICSKVFNSHLNLTIHKQTHENDSQYKCSYCGKTFARRSYWRVHELGHSRPFRCELCNQSFTRQYNLTVHLRVHTGEKPFQCEECGQSFTRQYTLVLHRRMHSGEKPHECPVCGKRFSRMQTMRSHAKTHSSALVCSKCNVVFPTQDKLERHFASHFKGDKPYICNICGFRCSFSSSLQKHKQKHTREKATPPVPPINPPAKVPEVMHPAQVTRLEQSIGFLRDQHGPSSLSRPTESADGPPGFFPEMLPSSQAVVVNTQQSEPNWVVLNDGRIVPGMPPIEMRQQRAGQRSYPSHPHSATARIMNQSTGCPPGRGNDIELVTKQEEGASDDNQLMISNICSLTLNTNVIDREADNHSNRSQENNDGSDATQESSMDSSLNSSSLNCIEQMLQRQDDPTTVPISNTASVKPSLEATQVGETGGQLSGSKKRKASLLHGFFRDVVRENKAMDDKTNKEQTNQATSDLSGASQRLLPRESNQAATIFWQDSIEVISSKVNRDKEDSGQGENNSKTRVDKQPLAIRPCSRKSVTSSSSTLTKSWHCQHCGITFSDNVMFIIHMGCHGNQHPFQCNSCGHQCENKVDFMLHFIGGQHNI</sequence>
<dbReference type="Pfam" id="PF00096">
    <property type="entry name" value="zf-C2H2"/>
    <property type="match status" value="5"/>
</dbReference>
<feature type="region of interest" description="Disordered" evidence="8">
    <location>
        <begin position="472"/>
        <end position="498"/>
    </location>
</feature>
<feature type="domain" description="C2H2-type" evidence="9">
    <location>
        <begin position="24"/>
        <end position="51"/>
    </location>
</feature>
<keyword evidence="3" id="KW-0677">Repeat</keyword>
<feature type="region of interest" description="Disordered" evidence="8">
    <location>
        <begin position="523"/>
        <end position="546"/>
    </location>
</feature>
<evidence type="ECO:0000256" key="5">
    <source>
        <dbReference type="ARBA" id="ARBA00022833"/>
    </source>
</evidence>
<evidence type="ECO:0000259" key="9">
    <source>
        <dbReference type="PROSITE" id="PS50157"/>
    </source>
</evidence>
<feature type="domain" description="C2H2-type" evidence="9">
    <location>
        <begin position="160"/>
        <end position="188"/>
    </location>
</feature>
<dbReference type="PROSITE" id="PS50157">
    <property type="entry name" value="ZINC_FINGER_C2H2_2"/>
    <property type="match status" value="8"/>
</dbReference>
<name>A0ABM0MPC4_SACKO</name>
<dbReference type="Gene3D" id="3.30.160.60">
    <property type="entry name" value="Classic Zinc Finger"/>
    <property type="match status" value="6"/>
</dbReference>
<dbReference type="PROSITE" id="PS00028">
    <property type="entry name" value="ZINC_FINGER_C2H2_1"/>
    <property type="match status" value="8"/>
</dbReference>
<organism evidence="10 11">
    <name type="scientific">Saccoglossus kowalevskii</name>
    <name type="common">Acorn worm</name>
    <dbReference type="NCBI Taxonomy" id="10224"/>
    <lineage>
        <taxon>Eukaryota</taxon>
        <taxon>Metazoa</taxon>
        <taxon>Hemichordata</taxon>
        <taxon>Enteropneusta</taxon>
        <taxon>Harrimaniidae</taxon>
        <taxon>Saccoglossus</taxon>
    </lineage>
</organism>
<feature type="compositionally biased region" description="Polar residues" evidence="8">
    <location>
        <begin position="387"/>
        <end position="399"/>
    </location>
</feature>
<feature type="domain" description="C2H2-type" evidence="9">
    <location>
        <begin position="189"/>
        <end position="216"/>
    </location>
</feature>
<feature type="compositionally biased region" description="Pro residues" evidence="8">
    <location>
        <begin position="218"/>
        <end position="228"/>
    </location>
</feature>
<keyword evidence="6" id="KW-0539">Nucleus</keyword>
<evidence type="ECO:0000313" key="11">
    <source>
        <dbReference type="RefSeq" id="XP_006821865.1"/>
    </source>
</evidence>
<evidence type="ECO:0000256" key="3">
    <source>
        <dbReference type="ARBA" id="ARBA00022737"/>
    </source>
</evidence>
<feature type="region of interest" description="Disordered" evidence="8">
    <location>
        <begin position="421"/>
        <end position="456"/>
    </location>
</feature>
<feature type="region of interest" description="Disordered" evidence="8">
    <location>
        <begin position="380"/>
        <end position="408"/>
    </location>
</feature>
<gene>
    <name evidence="11" type="primary">LOC102804832</name>
</gene>
<feature type="domain" description="C2H2-type" evidence="9">
    <location>
        <begin position="78"/>
        <end position="105"/>
    </location>
</feature>
<dbReference type="Proteomes" id="UP000694865">
    <property type="component" value="Unplaced"/>
</dbReference>
<feature type="compositionally biased region" description="Polar residues" evidence="8">
    <location>
        <begin position="483"/>
        <end position="496"/>
    </location>
</feature>
<dbReference type="RefSeq" id="XP_006821865.1">
    <property type="nucleotide sequence ID" value="XM_006821802.1"/>
</dbReference>
<feature type="compositionally biased region" description="Basic and acidic residues" evidence="8">
    <location>
        <begin position="472"/>
        <end position="482"/>
    </location>
</feature>